<dbReference type="NCBIfam" id="TIGR02444">
    <property type="entry name" value="TIGR02444 family protein"/>
    <property type="match status" value="1"/>
</dbReference>
<protein>
    <recommendedName>
        <fullName evidence="3">TIGR02444 family protein</fullName>
    </recommendedName>
</protein>
<keyword evidence="2" id="KW-1185">Reference proteome</keyword>
<dbReference type="OrthoDB" id="7875767at2"/>
<dbReference type="Pfam" id="PF09523">
    <property type="entry name" value="DUF2390"/>
    <property type="match status" value="1"/>
</dbReference>
<evidence type="ECO:0000313" key="2">
    <source>
        <dbReference type="Proteomes" id="UP000245086"/>
    </source>
</evidence>
<name>A0A2P2E9A1_9PROT</name>
<gene>
    <name evidence="1" type="ORF">PbB2_01308</name>
</gene>
<dbReference type="InterPro" id="IPR012659">
    <property type="entry name" value="CHP02444"/>
</dbReference>
<sequence>MSDPSNASDQGSLWDFACRFYQVLGVEDDCLTVQDKHGLDVVLLIFALYRARLGHGFDAVEAYGLARSLMAQLVDPLRRHRRALKQDPGPYALPMVKALRAQLLAAELAGEQTILQRLHSIRIKGSALNSEEALTACVRAADVHLDAALDAVLKRLADAAHRV</sequence>
<evidence type="ECO:0008006" key="3">
    <source>
        <dbReference type="Google" id="ProtNLM"/>
    </source>
</evidence>
<comment type="caution">
    <text evidence="1">The sequence shown here is derived from an EMBL/GenBank/DDBJ whole genome shotgun (WGS) entry which is preliminary data.</text>
</comment>
<dbReference type="Proteomes" id="UP000245086">
    <property type="component" value="Unassembled WGS sequence"/>
</dbReference>
<proteinExistence type="predicted"/>
<dbReference type="AlphaFoldDB" id="A0A2P2E9A1"/>
<dbReference type="EMBL" id="BFBR01000003">
    <property type="protein sequence ID" value="GBF57639.1"/>
    <property type="molecule type" value="Genomic_DNA"/>
</dbReference>
<dbReference type="RefSeq" id="WP_108984511.1">
    <property type="nucleotide sequence ID" value="NZ_BFBR01000003.1"/>
</dbReference>
<accession>A0A2P2E9A1</accession>
<reference evidence="1 2" key="1">
    <citation type="journal article" date="2018" name="Genome Announc.">
        <title>Draft Genome Sequence of "Candidatus Phycosocius bacilliformis," an Alphaproteobacterial Ectosymbiont of the Hydrocarbon-Producing Green Alga Botryococcus braunii.</title>
        <authorList>
            <person name="Tanabe Y."/>
            <person name="Yamaguchi H."/>
            <person name="Watanabe M.M."/>
        </authorList>
    </citation>
    <scope>NUCLEOTIDE SEQUENCE [LARGE SCALE GENOMIC DNA]</scope>
    <source>
        <strain evidence="1 2">BOTRYCO-2</strain>
    </source>
</reference>
<evidence type="ECO:0000313" key="1">
    <source>
        <dbReference type="EMBL" id="GBF57639.1"/>
    </source>
</evidence>
<organism evidence="1 2">
    <name type="scientific">Candidatus Phycosocius bacilliformis</name>
    <dbReference type="NCBI Taxonomy" id="1445552"/>
    <lineage>
        <taxon>Bacteria</taxon>
        <taxon>Pseudomonadati</taxon>
        <taxon>Pseudomonadota</taxon>
        <taxon>Alphaproteobacteria</taxon>
        <taxon>Caulobacterales</taxon>
        <taxon>Caulobacterales incertae sedis</taxon>
        <taxon>Candidatus Phycosocius</taxon>
    </lineage>
</organism>